<evidence type="ECO:0000259" key="1">
    <source>
        <dbReference type="Pfam" id="PF01575"/>
    </source>
</evidence>
<dbReference type="PANTHER" id="PTHR43664">
    <property type="entry name" value="MONOAMINE OXIDASE-RELATED"/>
    <property type="match status" value="1"/>
</dbReference>
<dbReference type="Gene3D" id="3.10.129.10">
    <property type="entry name" value="Hotdog Thioesterase"/>
    <property type="match status" value="1"/>
</dbReference>
<feature type="domain" description="MaoC-like" evidence="1">
    <location>
        <begin position="17"/>
        <end position="123"/>
    </location>
</feature>
<reference evidence="2" key="1">
    <citation type="submission" date="2016-01" db="EMBL/GenBank/DDBJ databases">
        <authorList>
            <person name="Peeters C."/>
        </authorList>
    </citation>
    <scope>NUCLEOTIDE SEQUENCE [LARGE SCALE GENOMIC DNA]</scope>
    <source>
        <strain evidence="2">LMG 29326</strain>
    </source>
</reference>
<sequence length="154" mass="17044">MSTPLLFDEIEPGLTFTTSGIVVTESHVVQFAGISGDFFDVHMDDEFARSVGFPGRVAHGLLCLAMVDGLKNRATTSFAAVATLEWTYRFHKPVLIGDRIQGRIRVLDKRPTRRSDRGIVRLQIEVHNQDGVLIQDGLNVLMVRAGAHTGNEEK</sequence>
<dbReference type="SUPFAM" id="SSF54637">
    <property type="entry name" value="Thioesterase/thiol ester dehydrase-isomerase"/>
    <property type="match status" value="1"/>
</dbReference>
<organism evidence="2 3">
    <name type="scientific">Caballeronia ptereochthonis</name>
    <dbReference type="NCBI Taxonomy" id="1777144"/>
    <lineage>
        <taxon>Bacteria</taxon>
        <taxon>Pseudomonadati</taxon>
        <taxon>Pseudomonadota</taxon>
        <taxon>Betaproteobacteria</taxon>
        <taxon>Burkholderiales</taxon>
        <taxon>Burkholderiaceae</taxon>
        <taxon>Caballeronia</taxon>
    </lineage>
</organism>
<dbReference type="STRING" id="1777144.AWB83_02586"/>
<proteinExistence type="predicted"/>
<evidence type="ECO:0000313" key="3">
    <source>
        <dbReference type="Proteomes" id="UP000054978"/>
    </source>
</evidence>
<protein>
    <submittedName>
        <fullName evidence="2">Dehydratase</fullName>
    </submittedName>
</protein>
<comment type="caution">
    <text evidence="2">The sequence shown here is derived from an EMBL/GenBank/DDBJ whole genome shotgun (WGS) entry which is preliminary data.</text>
</comment>
<dbReference type="Proteomes" id="UP000054978">
    <property type="component" value="Unassembled WGS sequence"/>
</dbReference>
<dbReference type="PANTHER" id="PTHR43664:SF1">
    <property type="entry name" value="BETA-METHYLMALYL-COA DEHYDRATASE"/>
    <property type="match status" value="1"/>
</dbReference>
<evidence type="ECO:0000313" key="2">
    <source>
        <dbReference type="EMBL" id="SAK63080.1"/>
    </source>
</evidence>
<dbReference type="Pfam" id="PF01575">
    <property type="entry name" value="MaoC_dehydratas"/>
    <property type="match status" value="1"/>
</dbReference>
<name>A0A158AZK5_9BURK</name>
<dbReference type="InterPro" id="IPR052342">
    <property type="entry name" value="MCH/BMMD"/>
</dbReference>
<dbReference type="AlphaFoldDB" id="A0A158AZK5"/>
<dbReference type="RefSeq" id="WP_087045865.1">
    <property type="nucleotide sequence ID" value="NZ_FCOB02000010.1"/>
</dbReference>
<accession>A0A158AZK5</accession>
<gene>
    <name evidence="2" type="ORF">AWB83_02586</name>
</gene>
<dbReference type="InterPro" id="IPR002539">
    <property type="entry name" value="MaoC-like_dom"/>
</dbReference>
<dbReference type="EMBL" id="FCOB02000010">
    <property type="protein sequence ID" value="SAK63080.1"/>
    <property type="molecule type" value="Genomic_DNA"/>
</dbReference>
<dbReference type="InterPro" id="IPR029069">
    <property type="entry name" value="HotDog_dom_sf"/>
</dbReference>
<dbReference type="OrthoDB" id="9800237at2"/>
<keyword evidence="3" id="KW-1185">Reference proteome</keyword>